<comment type="caution">
    <text evidence="2">The sequence shown here is derived from an EMBL/GenBank/DDBJ whole genome shotgun (WGS) entry which is preliminary data.</text>
</comment>
<dbReference type="PANTHER" id="PTHR43433:SF5">
    <property type="entry name" value="AB HYDROLASE-1 DOMAIN-CONTAINING PROTEIN"/>
    <property type="match status" value="1"/>
</dbReference>
<sequence length="372" mass="40543">MAASATTAAFVRAARAAAASPVRRQHCRVGASRGQAVDLYHEIHGEGRHKVLFITGWAGSCDNWRFQTDFFGSHGDFEVAIYENRGSGFSSAPMSKYRMRDMAEDARDLVAHLGWDKCHVVGVSMGGMIAQELALLLPGKLASLCLASTHAGRGLPPSEHIPMIMSIFAQVSLGLAEIKHHVPKLLYSSNWLENSAPIGSGCRNNLEYMLKFHSGRLDSRPPQSFRAAMAQLWGICRHYVSPERLSELRAALAATSIPAMVIHGSEDCLIHARNAYHLAKQIGAPLVLFEGRGHAMNHEDIETFNALLLRHFYSAITDTKAQAATLSGWASLRSAVESHASRVGDSLHKIFADIAAEVPIEIVPPIAKPIRT</sequence>
<proteinExistence type="predicted"/>
<dbReference type="InterPro" id="IPR050471">
    <property type="entry name" value="AB_hydrolase"/>
</dbReference>
<evidence type="ECO:0000313" key="2">
    <source>
        <dbReference type="EMBL" id="KAL2912872.1"/>
    </source>
</evidence>
<evidence type="ECO:0000313" key="3">
    <source>
        <dbReference type="Proteomes" id="UP001527925"/>
    </source>
</evidence>
<dbReference type="SUPFAM" id="SSF53474">
    <property type="entry name" value="alpha/beta-Hydrolases"/>
    <property type="match status" value="1"/>
</dbReference>
<protein>
    <recommendedName>
        <fullName evidence="1">AB hydrolase-1 domain-containing protein</fullName>
    </recommendedName>
</protein>
<dbReference type="InterPro" id="IPR000073">
    <property type="entry name" value="AB_hydrolase_1"/>
</dbReference>
<dbReference type="Proteomes" id="UP001527925">
    <property type="component" value="Unassembled WGS sequence"/>
</dbReference>
<reference evidence="2 3" key="1">
    <citation type="submission" date="2023-09" db="EMBL/GenBank/DDBJ databases">
        <title>Pangenome analysis of Batrachochytrium dendrobatidis and related Chytrids.</title>
        <authorList>
            <person name="Yacoub M.N."/>
            <person name="Stajich J.E."/>
            <person name="James T.Y."/>
        </authorList>
    </citation>
    <scope>NUCLEOTIDE SEQUENCE [LARGE SCALE GENOMIC DNA]</scope>
    <source>
        <strain evidence="2 3">JEL0888</strain>
    </source>
</reference>
<dbReference type="Gene3D" id="3.40.50.1820">
    <property type="entry name" value="alpha/beta hydrolase"/>
    <property type="match status" value="1"/>
</dbReference>
<accession>A0ABR4N027</accession>
<organism evidence="2 3">
    <name type="scientific">Polyrhizophydium stewartii</name>
    <dbReference type="NCBI Taxonomy" id="2732419"/>
    <lineage>
        <taxon>Eukaryota</taxon>
        <taxon>Fungi</taxon>
        <taxon>Fungi incertae sedis</taxon>
        <taxon>Chytridiomycota</taxon>
        <taxon>Chytridiomycota incertae sedis</taxon>
        <taxon>Chytridiomycetes</taxon>
        <taxon>Rhizophydiales</taxon>
        <taxon>Rhizophydiales incertae sedis</taxon>
        <taxon>Polyrhizophydium</taxon>
    </lineage>
</organism>
<name>A0ABR4N027_9FUNG</name>
<dbReference type="PANTHER" id="PTHR43433">
    <property type="entry name" value="HYDROLASE, ALPHA/BETA FOLD FAMILY PROTEIN"/>
    <property type="match status" value="1"/>
</dbReference>
<feature type="domain" description="AB hydrolase-1" evidence="1">
    <location>
        <begin position="51"/>
        <end position="299"/>
    </location>
</feature>
<evidence type="ECO:0000259" key="1">
    <source>
        <dbReference type="Pfam" id="PF00561"/>
    </source>
</evidence>
<gene>
    <name evidence="2" type="ORF">HK105_207653</name>
</gene>
<dbReference type="EMBL" id="JADGIZ020000056">
    <property type="protein sequence ID" value="KAL2912872.1"/>
    <property type="molecule type" value="Genomic_DNA"/>
</dbReference>
<dbReference type="InterPro" id="IPR029058">
    <property type="entry name" value="AB_hydrolase_fold"/>
</dbReference>
<keyword evidence="3" id="KW-1185">Reference proteome</keyword>
<dbReference type="Pfam" id="PF00561">
    <property type="entry name" value="Abhydrolase_1"/>
    <property type="match status" value="1"/>
</dbReference>